<name>A0A8J5K958_ZINOF</name>
<proteinExistence type="predicted"/>
<dbReference type="AlphaFoldDB" id="A0A8J5K958"/>
<reference evidence="2 3" key="1">
    <citation type="submission" date="2020-08" db="EMBL/GenBank/DDBJ databases">
        <title>Plant Genome Project.</title>
        <authorList>
            <person name="Zhang R.-G."/>
        </authorList>
    </citation>
    <scope>NUCLEOTIDE SEQUENCE [LARGE SCALE GENOMIC DNA]</scope>
    <source>
        <tissue evidence="2">Rhizome</tissue>
    </source>
</reference>
<accession>A0A8J5K958</accession>
<evidence type="ECO:0000256" key="1">
    <source>
        <dbReference type="SAM" id="MobiDB-lite"/>
    </source>
</evidence>
<dbReference type="Proteomes" id="UP000734854">
    <property type="component" value="Unassembled WGS sequence"/>
</dbReference>
<evidence type="ECO:0000313" key="2">
    <source>
        <dbReference type="EMBL" id="KAG6476955.1"/>
    </source>
</evidence>
<keyword evidence="3" id="KW-1185">Reference proteome</keyword>
<sequence>MFEYYSPSTILSKILESSWMNFDENIWDAKHEVIMVQWHIGRIILDMLTMMEEVPPHFQATYFQPPLPTNAPYTRQNPSSKVNISTSTATDVAPTPIDTTQASSNGIAKESTNNNNRVTKIIQSQHNIASNIGGAFGKSISSGGQSPSVSEEIAKSEANSHVELTDYSTLFGPELKLPDDQWDASYLNVLDVAVIEEGILHVLFGCASQNAPQSLVRAHCALKYILLAIFAHVDDVLAKYKMLAPPPGQTFDGVEETKFPTSHPLENSETEKFH</sequence>
<feature type="region of interest" description="Disordered" evidence="1">
    <location>
        <begin position="90"/>
        <end position="111"/>
    </location>
</feature>
<feature type="region of interest" description="Disordered" evidence="1">
    <location>
        <begin position="251"/>
        <end position="274"/>
    </location>
</feature>
<dbReference type="PANTHER" id="PTHR35833:SF1">
    <property type="entry name" value="GALACTOSE-BINDING DOMAIN-CONTAINING PROTEIN"/>
    <property type="match status" value="1"/>
</dbReference>
<gene>
    <name evidence="2" type="ORF">ZIOFF_066205</name>
</gene>
<comment type="caution">
    <text evidence="2">The sequence shown here is derived from an EMBL/GenBank/DDBJ whole genome shotgun (WGS) entry which is preliminary data.</text>
</comment>
<evidence type="ECO:0000313" key="3">
    <source>
        <dbReference type="Proteomes" id="UP000734854"/>
    </source>
</evidence>
<dbReference type="EMBL" id="JACMSC010000018">
    <property type="protein sequence ID" value="KAG6476955.1"/>
    <property type="molecule type" value="Genomic_DNA"/>
</dbReference>
<dbReference type="PANTHER" id="PTHR35833">
    <property type="entry name" value="GALACTOSE-BINDING DOMAIN-LIKE, ARMADILLO-TYPE FOLD PROTEIN-RELATED"/>
    <property type="match status" value="1"/>
</dbReference>
<feature type="compositionally biased region" description="Polar residues" evidence="1">
    <location>
        <begin position="97"/>
        <end position="111"/>
    </location>
</feature>
<protein>
    <submittedName>
        <fullName evidence="2">Uncharacterized protein</fullName>
    </submittedName>
</protein>
<organism evidence="2 3">
    <name type="scientific">Zingiber officinale</name>
    <name type="common">Ginger</name>
    <name type="synonym">Amomum zingiber</name>
    <dbReference type="NCBI Taxonomy" id="94328"/>
    <lineage>
        <taxon>Eukaryota</taxon>
        <taxon>Viridiplantae</taxon>
        <taxon>Streptophyta</taxon>
        <taxon>Embryophyta</taxon>
        <taxon>Tracheophyta</taxon>
        <taxon>Spermatophyta</taxon>
        <taxon>Magnoliopsida</taxon>
        <taxon>Liliopsida</taxon>
        <taxon>Zingiberales</taxon>
        <taxon>Zingiberaceae</taxon>
        <taxon>Zingiber</taxon>
    </lineage>
</organism>